<dbReference type="AlphaFoldDB" id="A0A8S9YHY9"/>
<comment type="caution">
    <text evidence="1">The sequence shown here is derived from an EMBL/GenBank/DDBJ whole genome shotgun (WGS) entry which is preliminary data.</text>
</comment>
<sequence>MPKVDAVNQNQSVMSPSLSQMVRLSPEMISDGEPMNKTVAAIRNQIREMTKHAWQS</sequence>
<dbReference type="EMBL" id="JTDE01007832">
    <property type="protein sequence ID" value="KAF7236417.1"/>
    <property type="molecule type" value="Genomic_DNA"/>
</dbReference>
<name>A0A8S9YHY9_9TREM</name>
<keyword evidence="2" id="KW-1185">Reference proteome</keyword>
<organism evidence="1 2">
    <name type="scientific">Paragonimus skrjabini miyazakii</name>
    <dbReference type="NCBI Taxonomy" id="59628"/>
    <lineage>
        <taxon>Eukaryota</taxon>
        <taxon>Metazoa</taxon>
        <taxon>Spiralia</taxon>
        <taxon>Lophotrochozoa</taxon>
        <taxon>Platyhelminthes</taxon>
        <taxon>Trematoda</taxon>
        <taxon>Digenea</taxon>
        <taxon>Plagiorchiida</taxon>
        <taxon>Troglotremata</taxon>
        <taxon>Troglotrematidae</taxon>
        <taxon>Paragonimus</taxon>
    </lineage>
</organism>
<evidence type="ECO:0000313" key="1">
    <source>
        <dbReference type="EMBL" id="KAF7236417.1"/>
    </source>
</evidence>
<accession>A0A8S9YHY9</accession>
<evidence type="ECO:0000313" key="2">
    <source>
        <dbReference type="Proteomes" id="UP000822476"/>
    </source>
</evidence>
<feature type="non-terminal residue" evidence="1">
    <location>
        <position position="56"/>
    </location>
</feature>
<dbReference type="Proteomes" id="UP000822476">
    <property type="component" value="Unassembled WGS sequence"/>
</dbReference>
<proteinExistence type="predicted"/>
<protein>
    <submittedName>
        <fullName evidence="1">Uncharacterized protein</fullName>
    </submittedName>
</protein>
<reference evidence="1" key="1">
    <citation type="submission" date="2019-07" db="EMBL/GenBank/DDBJ databases">
        <title>Annotation for the trematode Paragonimus miyazaki's.</title>
        <authorList>
            <person name="Choi Y.-J."/>
        </authorList>
    </citation>
    <scope>NUCLEOTIDE SEQUENCE</scope>
    <source>
        <strain evidence="1">Japan</strain>
    </source>
</reference>
<gene>
    <name evidence="1" type="ORF">EG68_11208</name>
</gene>